<evidence type="ECO:0000313" key="2">
    <source>
        <dbReference type="Proteomes" id="UP000051952"/>
    </source>
</evidence>
<organism evidence="1 2">
    <name type="scientific">Bodo saltans</name>
    <name type="common">Flagellated protozoan</name>
    <dbReference type="NCBI Taxonomy" id="75058"/>
    <lineage>
        <taxon>Eukaryota</taxon>
        <taxon>Discoba</taxon>
        <taxon>Euglenozoa</taxon>
        <taxon>Kinetoplastea</taxon>
        <taxon>Metakinetoplastina</taxon>
        <taxon>Eubodonida</taxon>
        <taxon>Bodonidae</taxon>
        <taxon>Bodo</taxon>
    </lineage>
</organism>
<dbReference type="Proteomes" id="UP000051952">
    <property type="component" value="Unassembled WGS sequence"/>
</dbReference>
<proteinExistence type="predicted"/>
<accession>A0A0S4JQI4</accession>
<dbReference type="VEuPathDB" id="TriTrypDB:BSAL_44735"/>
<dbReference type="AlphaFoldDB" id="A0A0S4JQI4"/>
<evidence type="ECO:0000313" key="1">
    <source>
        <dbReference type="EMBL" id="CUG93779.1"/>
    </source>
</evidence>
<keyword evidence="2" id="KW-1185">Reference proteome</keyword>
<dbReference type="EMBL" id="CYKH01002194">
    <property type="protein sequence ID" value="CUG93779.1"/>
    <property type="molecule type" value="Genomic_DNA"/>
</dbReference>
<protein>
    <submittedName>
        <fullName evidence="1">Uncharacterized protein</fullName>
    </submittedName>
</protein>
<name>A0A0S4JQI4_BODSA</name>
<gene>
    <name evidence="1" type="ORF">BSAL_44735</name>
</gene>
<reference evidence="2" key="1">
    <citation type="submission" date="2015-09" db="EMBL/GenBank/DDBJ databases">
        <authorList>
            <consortium name="Pathogen Informatics"/>
        </authorList>
    </citation>
    <scope>NUCLEOTIDE SEQUENCE [LARGE SCALE GENOMIC DNA]</scope>
    <source>
        <strain evidence="2">Lake Konstanz</strain>
    </source>
</reference>
<sequence length="540" mass="59949">MVSLFSALLHYCFAATSHTQHTNQEIHCAPHDMEDDVRALDGAFTIYVMQRGPIQSFSSFKEFLESAEHIVNIPPHVLTQQYFVACADIWNESHNGPLQRDVCRQLISRLHELASIVLISPEDVDDVFHALSHSSDYIPSAVLLRLLGAMIDPNDAAALDELDAFAEAELGDDTVSCPMLLEFCDAYLWLSHSLAIHQRLVLSAASALDDGMLPDDGTYAADDLELIHVLQEAIESGRHEHLAARADARREAEAQLVHAAGKPTASSVFYPHAIVATNGTGQPIESLLAPIYIRAKTPTEALTRTTEMMAPQALVKRVADMRRASAAQEAKRQHATRAEILHSAYDATELAPLGAERKHNYLQPTSNVGVGERAAQRLFPHHDPPLQSILSRLQKDLGVHANIDPRPHQQGLSSYPSTVQREMLVQSSTLTIQRKVTALRQRDYEERYLEGRRSRAVDKVKRAVQEAAGFFSASQPRLMVPNFDTRMPLFFDVHPKTTLKKPSKKAQQTPKPANVEDLRHELRIVLTDAVDALSRSAQGK</sequence>